<reference evidence="1 2" key="2">
    <citation type="journal article" date="2022" name="Mol. Ecol. Resour.">
        <title>The genomes of chicory, endive, great burdock and yacon provide insights into Asteraceae paleo-polyploidization history and plant inulin production.</title>
        <authorList>
            <person name="Fan W."/>
            <person name="Wang S."/>
            <person name="Wang H."/>
            <person name="Wang A."/>
            <person name="Jiang F."/>
            <person name="Liu H."/>
            <person name="Zhao H."/>
            <person name="Xu D."/>
            <person name="Zhang Y."/>
        </authorList>
    </citation>
    <scope>NUCLEOTIDE SEQUENCE [LARGE SCALE GENOMIC DNA]</scope>
    <source>
        <strain evidence="2">cv. Yunnan</strain>
        <tissue evidence="1">Leaves</tissue>
    </source>
</reference>
<accession>A0ACB8YEP8</accession>
<dbReference type="Proteomes" id="UP001056120">
    <property type="component" value="Linkage Group LG28"/>
</dbReference>
<evidence type="ECO:0000313" key="1">
    <source>
        <dbReference type="EMBL" id="KAI3683925.1"/>
    </source>
</evidence>
<reference evidence="2" key="1">
    <citation type="journal article" date="2022" name="Mol. Ecol. Resour.">
        <title>The genomes of chicory, endive, great burdock and yacon provide insights into Asteraceae palaeo-polyploidization history and plant inulin production.</title>
        <authorList>
            <person name="Fan W."/>
            <person name="Wang S."/>
            <person name="Wang H."/>
            <person name="Wang A."/>
            <person name="Jiang F."/>
            <person name="Liu H."/>
            <person name="Zhao H."/>
            <person name="Xu D."/>
            <person name="Zhang Y."/>
        </authorList>
    </citation>
    <scope>NUCLEOTIDE SEQUENCE [LARGE SCALE GENOMIC DNA]</scope>
    <source>
        <strain evidence="2">cv. Yunnan</strain>
    </source>
</reference>
<gene>
    <name evidence="1" type="ORF">L1987_84440</name>
</gene>
<evidence type="ECO:0000313" key="2">
    <source>
        <dbReference type="Proteomes" id="UP001056120"/>
    </source>
</evidence>
<keyword evidence="2" id="KW-1185">Reference proteome</keyword>
<sequence>MIVIGNICSEGGTIQLSWGSLGLKSAISVSVRDLWKLRSPSMIMDVMLSILLRFKQTLIVTLSSLLLILHNSNHGAQVWDCEKFVIIPNHYMLRADNRAYTYVDILRDFSHEQGIKFKVSWNTDETWYDLVAVLESECSDEDFQSVLDDVLSLNDSEVASRPSIEIRSKSYEPSNGTKHVCLDEISSSIDKIAGMDNGCFGPYWPKISHIPDIRIESLRHYEEGYITGNEEEDSTIQSSRHYEERYMTRNEEEDGTIQSLRYYEEDYMTGSEEEDGTIEMADGGTTRLGTP</sequence>
<dbReference type="EMBL" id="CM042045">
    <property type="protein sequence ID" value="KAI3683925.1"/>
    <property type="molecule type" value="Genomic_DNA"/>
</dbReference>
<comment type="caution">
    <text evidence="1">The sequence shown here is derived from an EMBL/GenBank/DDBJ whole genome shotgun (WGS) entry which is preliminary data.</text>
</comment>
<proteinExistence type="predicted"/>
<protein>
    <submittedName>
        <fullName evidence="1">Uncharacterized protein</fullName>
    </submittedName>
</protein>
<organism evidence="1 2">
    <name type="scientific">Smallanthus sonchifolius</name>
    <dbReference type="NCBI Taxonomy" id="185202"/>
    <lineage>
        <taxon>Eukaryota</taxon>
        <taxon>Viridiplantae</taxon>
        <taxon>Streptophyta</taxon>
        <taxon>Embryophyta</taxon>
        <taxon>Tracheophyta</taxon>
        <taxon>Spermatophyta</taxon>
        <taxon>Magnoliopsida</taxon>
        <taxon>eudicotyledons</taxon>
        <taxon>Gunneridae</taxon>
        <taxon>Pentapetalae</taxon>
        <taxon>asterids</taxon>
        <taxon>campanulids</taxon>
        <taxon>Asterales</taxon>
        <taxon>Asteraceae</taxon>
        <taxon>Asteroideae</taxon>
        <taxon>Heliantheae alliance</taxon>
        <taxon>Millerieae</taxon>
        <taxon>Smallanthus</taxon>
    </lineage>
</organism>
<name>A0ACB8YEP8_9ASTR</name>